<dbReference type="EMBL" id="QLII01000002">
    <property type="protein sequence ID" value="RAI73151.1"/>
    <property type="molecule type" value="Genomic_DNA"/>
</dbReference>
<accession>A0A327ND08</accession>
<proteinExistence type="predicted"/>
<keyword evidence="3" id="KW-1185">Reference proteome</keyword>
<dbReference type="AlphaFoldDB" id="A0A327ND08"/>
<sequence>MSTYTFSGTETYSESDVKAVMQNTYEDIIGFANRQIITYARAERWIEDLTYVLNQKVVKFFEIQINNASGQKFMSYRYTVDTYGYLSTGAASGGINYFTIPSGCSATLFVDLDFSKSNIAAVNEELNRRGWGTGAALQGTESQERNYVSNNLRLQRSVVTK</sequence>
<dbReference type="RefSeq" id="WP_111350944.1">
    <property type="nucleotide sequence ID" value="NZ_QLII01000002.1"/>
</dbReference>
<dbReference type="OrthoDB" id="1492884at2"/>
<dbReference type="InterPro" id="IPR041162">
    <property type="entry name" value="Bact_HORMA_1"/>
</dbReference>
<evidence type="ECO:0000259" key="1">
    <source>
        <dbReference type="Pfam" id="PF18138"/>
    </source>
</evidence>
<evidence type="ECO:0000313" key="3">
    <source>
        <dbReference type="Proteomes" id="UP000249016"/>
    </source>
</evidence>
<organism evidence="2 3">
    <name type="scientific">Spirosoma telluris</name>
    <dbReference type="NCBI Taxonomy" id="2183553"/>
    <lineage>
        <taxon>Bacteria</taxon>
        <taxon>Pseudomonadati</taxon>
        <taxon>Bacteroidota</taxon>
        <taxon>Cytophagia</taxon>
        <taxon>Cytophagales</taxon>
        <taxon>Cytophagaceae</taxon>
        <taxon>Spirosoma</taxon>
    </lineage>
</organism>
<dbReference type="Proteomes" id="UP000249016">
    <property type="component" value="Unassembled WGS sequence"/>
</dbReference>
<comment type="caution">
    <text evidence="2">The sequence shown here is derived from an EMBL/GenBank/DDBJ whole genome shotgun (WGS) entry which is preliminary data.</text>
</comment>
<feature type="domain" description="Bacterial HORMA" evidence="1">
    <location>
        <begin position="3"/>
        <end position="159"/>
    </location>
</feature>
<evidence type="ECO:0000313" key="2">
    <source>
        <dbReference type="EMBL" id="RAI73151.1"/>
    </source>
</evidence>
<protein>
    <recommendedName>
        <fullName evidence="1">Bacterial HORMA domain-containing protein</fullName>
    </recommendedName>
</protein>
<reference evidence="2 3" key="1">
    <citation type="submission" date="2018-06" db="EMBL/GenBank/DDBJ databases">
        <title>Spirosoma sp. HMF3257 Genome sequencing and assembly.</title>
        <authorList>
            <person name="Kang H."/>
            <person name="Cha I."/>
            <person name="Kim H."/>
            <person name="Kang J."/>
            <person name="Joh K."/>
        </authorList>
    </citation>
    <scope>NUCLEOTIDE SEQUENCE [LARGE SCALE GENOMIC DNA]</scope>
    <source>
        <strain evidence="2 3">HMF3257</strain>
    </source>
</reference>
<dbReference type="Pfam" id="PF18138">
    <property type="entry name" value="bacHORMA_1"/>
    <property type="match status" value="1"/>
</dbReference>
<gene>
    <name evidence="2" type="ORF">HMF3257_37825</name>
</gene>
<name>A0A327ND08_9BACT</name>